<proteinExistence type="predicted"/>
<evidence type="ECO:0000313" key="1">
    <source>
        <dbReference type="EMBL" id="ATZ45975.1"/>
    </source>
</evidence>
<reference evidence="1 2" key="1">
    <citation type="journal article" date="2011" name="PLoS Genet.">
        <title>Genomic analysis of the necrotrophic fungal pathogens Sclerotinia sclerotiorum and Botrytis cinerea.</title>
        <authorList>
            <person name="Amselem J."/>
            <person name="Cuomo C.A."/>
            <person name="van Kan J.A."/>
            <person name="Viaud M."/>
            <person name="Benito E.P."/>
            <person name="Couloux A."/>
            <person name="Coutinho P.M."/>
            <person name="de Vries R.P."/>
            <person name="Dyer P.S."/>
            <person name="Fillinger S."/>
            <person name="Fournier E."/>
            <person name="Gout L."/>
            <person name="Hahn M."/>
            <person name="Kohn L."/>
            <person name="Lapalu N."/>
            <person name="Plummer K.M."/>
            <person name="Pradier J.M."/>
            <person name="Quevillon E."/>
            <person name="Sharon A."/>
            <person name="Simon A."/>
            <person name="ten Have A."/>
            <person name="Tudzynski B."/>
            <person name="Tudzynski P."/>
            <person name="Wincker P."/>
            <person name="Andrew M."/>
            <person name="Anthouard V."/>
            <person name="Beever R.E."/>
            <person name="Beffa R."/>
            <person name="Benoit I."/>
            <person name="Bouzid O."/>
            <person name="Brault B."/>
            <person name="Chen Z."/>
            <person name="Choquer M."/>
            <person name="Collemare J."/>
            <person name="Cotton P."/>
            <person name="Danchin E.G."/>
            <person name="Da Silva C."/>
            <person name="Gautier A."/>
            <person name="Giraud C."/>
            <person name="Giraud T."/>
            <person name="Gonzalez C."/>
            <person name="Grossetete S."/>
            <person name="Guldener U."/>
            <person name="Henrissat B."/>
            <person name="Howlett B.J."/>
            <person name="Kodira C."/>
            <person name="Kretschmer M."/>
            <person name="Lappartient A."/>
            <person name="Leroch M."/>
            <person name="Levis C."/>
            <person name="Mauceli E."/>
            <person name="Neuveglise C."/>
            <person name="Oeser B."/>
            <person name="Pearson M."/>
            <person name="Poulain J."/>
            <person name="Poussereau N."/>
            <person name="Quesneville H."/>
            <person name="Rascle C."/>
            <person name="Schumacher J."/>
            <person name="Segurens B."/>
            <person name="Sexton A."/>
            <person name="Silva E."/>
            <person name="Sirven C."/>
            <person name="Soanes D.M."/>
            <person name="Talbot N.J."/>
            <person name="Templeton M."/>
            <person name="Yandava C."/>
            <person name="Yarden O."/>
            <person name="Zeng Q."/>
            <person name="Rollins J.A."/>
            <person name="Lebrun M.H."/>
            <person name="Dickman M."/>
        </authorList>
    </citation>
    <scope>NUCLEOTIDE SEQUENCE [LARGE SCALE GENOMIC DNA]</scope>
    <source>
        <strain evidence="1 2">B05.10</strain>
    </source>
</reference>
<evidence type="ECO:0000313" key="2">
    <source>
        <dbReference type="Proteomes" id="UP000001798"/>
    </source>
</evidence>
<dbReference type="Proteomes" id="UP000001798">
    <property type="component" value="Chromosome 1"/>
</dbReference>
<dbReference type="EMBL" id="CP009805">
    <property type="protein sequence ID" value="ATZ45975.1"/>
    <property type="molecule type" value="Genomic_DNA"/>
</dbReference>
<dbReference type="KEGG" id="bfu:BCIN_01g06610"/>
<protein>
    <submittedName>
        <fullName evidence="1">Uncharacterized protein</fullName>
    </submittedName>
</protein>
<dbReference type="RefSeq" id="XP_024546400.1">
    <property type="nucleotide sequence ID" value="XM_024690631.1"/>
</dbReference>
<reference evidence="1 2" key="2">
    <citation type="journal article" date="2012" name="Eukaryot. Cell">
        <title>Genome update of Botrytis cinerea strains B05.10 and T4.</title>
        <authorList>
            <person name="Staats M."/>
            <person name="van Kan J.A."/>
        </authorList>
    </citation>
    <scope>NUCLEOTIDE SEQUENCE [LARGE SCALE GENOMIC DNA]</scope>
    <source>
        <strain evidence="1 2">B05.10</strain>
    </source>
</reference>
<organism evidence="1 2">
    <name type="scientific">Botryotinia fuckeliana (strain B05.10)</name>
    <name type="common">Noble rot fungus</name>
    <name type="synonym">Botrytis cinerea</name>
    <dbReference type="NCBI Taxonomy" id="332648"/>
    <lineage>
        <taxon>Eukaryota</taxon>
        <taxon>Fungi</taxon>
        <taxon>Dikarya</taxon>
        <taxon>Ascomycota</taxon>
        <taxon>Pezizomycotina</taxon>
        <taxon>Leotiomycetes</taxon>
        <taxon>Helotiales</taxon>
        <taxon>Sclerotiniaceae</taxon>
        <taxon>Botrytis</taxon>
    </lineage>
</organism>
<keyword evidence="2" id="KW-1185">Reference proteome</keyword>
<dbReference type="GeneID" id="36393831"/>
<dbReference type="VEuPathDB" id="FungiDB:Bcin01g06610"/>
<accession>A0A384J5W5</accession>
<reference evidence="1 2" key="3">
    <citation type="journal article" date="2017" name="Mol. Plant Pathol.">
        <title>A gapless genome sequence of the fungus Botrytis cinerea.</title>
        <authorList>
            <person name="Van Kan J.A."/>
            <person name="Stassen J.H."/>
            <person name="Mosbach A."/>
            <person name="Van Der Lee T.A."/>
            <person name="Faino L."/>
            <person name="Farmer A.D."/>
            <person name="Papasotiriou D.G."/>
            <person name="Zhou S."/>
            <person name="Seidl M.F."/>
            <person name="Cottam E."/>
            <person name="Edel D."/>
            <person name="Hahn M."/>
            <person name="Schwartz D.C."/>
            <person name="Dietrich R.A."/>
            <person name="Widdison S."/>
            <person name="Scalliet G."/>
        </authorList>
    </citation>
    <scope>NUCLEOTIDE SEQUENCE [LARGE SCALE GENOMIC DNA]</scope>
    <source>
        <strain evidence="1 2">B05.10</strain>
    </source>
</reference>
<dbReference type="AlphaFoldDB" id="A0A384J5W5"/>
<sequence>MVNVMVKLEMKTSELLHVITSVEGETAIADHLLTTRRFMLSSHFLLLAISLRLHNILSYPGRAKGSEFIKRRLSTNHRVCECSEHHQLAIYHNSLCVQSTLPSFSNPPSRPLLLFL</sequence>
<gene>
    <name evidence="1" type="ORF">BCIN_01g06610</name>
</gene>
<name>A0A384J5W5_BOTFB</name>